<feature type="signal peptide" evidence="1">
    <location>
        <begin position="1"/>
        <end position="21"/>
    </location>
</feature>
<name>A0ABS6NB54_9RHOB</name>
<sequence length="53" mass="5440">MKIKTLLAAAVLSLSPAVALAYCSGSEHATQTMTCADGMVYDSETNSCKVLSG</sequence>
<evidence type="ECO:0000313" key="2">
    <source>
        <dbReference type="EMBL" id="MBV2361256.1"/>
    </source>
</evidence>
<protein>
    <submittedName>
        <fullName evidence="2">Adenylosuccinate lyase</fullName>
    </submittedName>
</protein>
<dbReference type="RefSeq" id="WP_217779583.1">
    <property type="nucleotide sequence ID" value="NZ_JAHRWL010000002.1"/>
</dbReference>
<dbReference type="EMBL" id="JAHRWL010000002">
    <property type="protein sequence ID" value="MBV2361256.1"/>
    <property type="molecule type" value="Genomic_DNA"/>
</dbReference>
<dbReference type="Proteomes" id="UP001166293">
    <property type="component" value="Unassembled WGS sequence"/>
</dbReference>
<gene>
    <name evidence="2" type="ORF">KUH32_15940</name>
</gene>
<keyword evidence="2" id="KW-0456">Lyase</keyword>
<comment type="caution">
    <text evidence="2">The sequence shown here is derived from an EMBL/GenBank/DDBJ whole genome shotgun (WGS) entry which is preliminary data.</text>
</comment>
<evidence type="ECO:0000313" key="3">
    <source>
        <dbReference type="Proteomes" id="UP001166293"/>
    </source>
</evidence>
<feature type="chain" id="PRO_5046347576" evidence="1">
    <location>
        <begin position="22"/>
        <end position="53"/>
    </location>
</feature>
<reference evidence="2" key="1">
    <citation type="submission" date="2021-06" db="EMBL/GenBank/DDBJ databases">
        <title>Thalassococcus sp. CAU 1522 isolated from sea sand, Republic of Korea.</title>
        <authorList>
            <person name="Kim W."/>
        </authorList>
    </citation>
    <scope>NUCLEOTIDE SEQUENCE</scope>
    <source>
        <strain evidence="2">CAU 1522</strain>
    </source>
</reference>
<keyword evidence="3" id="KW-1185">Reference proteome</keyword>
<accession>A0ABS6NB54</accession>
<dbReference type="GO" id="GO:0016829">
    <property type="term" value="F:lyase activity"/>
    <property type="evidence" value="ECO:0007669"/>
    <property type="project" value="UniProtKB-KW"/>
</dbReference>
<organism evidence="2 3">
    <name type="scientific">Thalassococcus arenae</name>
    <dbReference type="NCBI Taxonomy" id="2851652"/>
    <lineage>
        <taxon>Bacteria</taxon>
        <taxon>Pseudomonadati</taxon>
        <taxon>Pseudomonadota</taxon>
        <taxon>Alphaproteobacteria</taxon>
        <taxon>Rhodobacterales</taxon>
        <taxon>Roseobacteraceae</taxon>
        <taxon>Thalassococcus</taxon>
    </lineage>
</organism>
<proteinExistence type="predicted"/>
<keyword evidence="1" id="KW-0732">Signal</keyword>
<evidence type="ECO:0000256" key="1">
    <source>
        <dbReference type="SAM" id="SignalP"/>
    </source>
</evidence>